<name>A0ABR5AJ09_9BACL</name>
<dbReference type="SUPFAM" id="SSF158430">
    <property type="entry name" value="Bacillus cereus metalloprotein-like"/>
    <property type="match status" value="2"/>
</dbReference>
<accession>A0ABR5AJ09</accession>
<gene>
    <name evidence="1" type="ORF">SD70_10370</name>
</gene>
<reference evidence="1 2" key="1">
    <citation type="submission" date="2014-12" db="EMBL/GenBank/DDBJ databases">
        <title>Draft genome sequence of Paenibacillus kamchatkensis strain B-2647.</title>
        <authorList>
            <person name="Karlyshev A.V."/>
            <person name="Kudryashova E.B."/>
        </authorList>
    </citation>
    <scope>NUCLEOTIDE SEQUENCE [LARGE SCALE GENOMIC DNA]</scope>
    <source>
        <strain evidence="1 2">VKM B-2647</strain>
    </source>
</reference>
<dbReference type="Pfam" id="PF11155">
    <property type="entry name" value="DUF2935"/>
    <property type="match status" value="2"/>
</dbReference>
<dbReference type="InterPro" id="IPR021328">
    <property type="entry name" value="CotB-like"/>
</dbReference>
<keyword evidence="2" id="KW-1185">Reference proteome</keyword>
<comment type="caution">
    <text evidence="1">The sequence shown here is derived from an EMBL/GenBank/DDBJ whole genome shotgun (WGS) entry which is preliminary data.</text>
</comment>
<dbReference type="RefSeq" id="WP_041047478.1">
    <property type="nucleotide sequence ID" value="NZ_JXAK01000014.1"/>
</dbReference>
<dbReference type="Proteomes" id="UP000031967">
    <property type="component" value="Unassembled WGS sequence"/>
</dbReference>
<sequence length="271" mass="31245">MNGSDFEQVALYEHRFWLQIMGDHARFIYRSLAPVEMANIAHAHRFMQIFDHLLEQARGQLASDGIVQLSRQAQHYTGELRQFKLDLLRKLLFGEVAVGLSETFFNHMVNELDEYLRILGFLVQGRMAPQEHPLHHHLLWVSDASAHAAIISANLDVTEKQLKHKGERFETHFGHFYMKAVELAGYLRAHLNDFPALRRFHRDVGLELVIFQDFLKELEELSVRHELLGIISPLMADHMAREECYYLRKLAESTGAAPPPCDPGEPRASEL</sequence>
<organism evidence="1 2">
    <name type="scientific">Gordoniibacillus kamchatkensis</name>
    <dbReference type="NCBI Taxonomy" id="1590651"/>
    <lineage>
        <taxon>Bacteria</taxon>
        <taxon>Bacillati</taxon>
        <taxon>Bacillota</taxon>
        <taxon>Bacilli</taxon>
        <taxon>Bacillales</taxon>
        <taxon>Paenibacillaceae</taxon>
        <taxon>Gordoniibacillus</taxon>
    </lineage>
</organism>
<dbReference type="EMBL" id="JXAK01000014">
    <property type="protein sequence ID" value="KIL41004.1"/>
    <property type="molecule type" value="Genomic_DNA"/>
</dbReference>
<proteinExistence type="predicted"/>
<evidence type="ECO:0008006" key="3">
    <source>
        <dbReference type="Google" id="ProtNLM"/>
    </source>
</evidence>
<evidence type="ECO:0000313" key="1">
    <source>
        <dbReference type="EMBL" id="KIL41004.1"/>
    </source>
</evidence>
<protein>
    <recommendedName>
        <fullName evidence="3">DUF2935 domain-containing protein</fullName>
    </recommendedName>
</protein>
<dbReference type="Gene3D" id="1.20.1260.120">
    <property type="entry name" value="Protein of unknown function DUF2935"/>
    <property type="match status" value="1"/>
</dbReference>
<evidence type="ECO:0000313" key="2">
    <source>
        <dbReference type="Proteomes" id="UP000031967"/>
    </source>
</evidence>